<evidence type="ECO:0000313" key="2">
    <source>
        <dbReference type="EMBL" id="KHN83992.1"/>
    </source>
</evidence>
<organism evidence="2 3">
    <name type="scientific">Toxocara canis</name>
    <name type="common">Canine roundworm</name>
    <dbReference type="NCBI Taxonomy" id="6265"/>
    <lineage>
        <taxon>Eukaryota</taxon>
        <taxon>Metazoa</taxon>
        <taxon>Ecdysozoa</taxon>
        <taxon>Nematoda</taxon>
        <taxon>Chromadorea</taxon>
        <taxon>Rhabditida</taxon>
        <taxon>Spirurina</taxon>
        <taxon>Ascaridomorpha</taxon>
        <taxon>Ascaridoidea</taxon>
        <taxon>Toxocaridae</taxon>
        <taxon>Toxocara</taxon>
    </lineage>
</organism>
<dbReference type="OrthoDB" id="10053392at2759"/>
<feature type="transmembrane region" description="Helical" evidence="1">
    <location>
        <begin position="21"/>
        <end position="51"/>
    </location>
</feature>
<sequence>MGRYGIVISSPVKCTQRLVRLICFFLFALFISCLSTVVVRYGAYIFSAVLWKVPIDPDCLCIYRNVEYDFCYHLPENRSIRGERFSCENAHFLNTFGLLSKESQGGGENAYVDLENNELPTAVMVTAFSEDHWFEARRLIATIRRYWPNQKVIIYDLGLDAVTIDAIRRLCNVEYRNFDFSIYPKYVQWLQEFRWKPLIIAEVLKEFGAVWYLDSSVVFRKGDLNHVYDLIRCKRTRLKNNISTTVPSVEYRDRREANISLESGWNKRIWRKNVYECAKSSYLLHAFTGHGIYSVTDPEIYRFLPTNFDEIKKQKAKMYEAGLIFAVRTSDMVTDILRWYVACALEEDCMGSRKPLAYCNFATDRYGVFANCHRYDQSVLNLLVANAFFYDRHYYVSEIVDFFSIIRGTSTITSDDQLRCL</sequence>
<keyword evidence="1" id="KW-0812">Transmembrane</keyword>
<dbReference type="PANTHER" id="PTHR31389:SF4">
    <property type="entry name" value="LD39211P"/>
    <property type="match status" value="1"/>
</dbReference>
<dbReference type="AlphaFoldDB" id="A0A0B2VRF7"/>
<keyword evidence="1" id="KW-1133">Transmembrane helix</keyword>
<dbReference type="PANTHER" id="PTHR31389">
    <property type="entry name" value="LD39211P"/>
    <property type="match status" value="1"/>
</dbReference>
<dbReference type="STRING" id="6265.A0A0B2VRF7"/>
<dbReference type="InterPro" id="IPR012444">
    <property type="entry name" value="DUF1647"/>
</dbReference>
<gene>
    <name evidence="2" type="ORF">Tcan_05701</name>
</gene>
<proteinExistence type="predicted"/>
<dbReference type="Proteomes" id="UP000031036">
    <property type="component" value="Unassembled WGS sequence"/>
</dbReference>
<accession>A0A0B2VRF7</accession>
<dbReference type="Pfam" id="PF07801">
    <property type="entry name" value="DUF1647"/>
    <property type="match status" value="1"/>
</dbReference>
<evidence type="ECO:0000256" key="1">
    <source>
        <dbReference type="SAM" id="Phobius"/>
    </source>
</evidence>
<evidence type="ECO:0008006" key="4">
    <source>
        <dbReference type="Google" id="ProtNLM"/>
    </source>
</evidence>
<dbReference type="InterPro" id="IPR029044">
    <property type="entry name" value="Nucleotide-diphossugar_trans"/>
</dbReference>
<reference evidence="2 3" key="1">
    <citation type="submission" date="2014-11" db="EMBL/GenBank/DDBJ databases">
        <title>Genetic blueprint of the zoonotic pathogen Toxocara canis.</title>
        <authorList>
            <person name="Zhu X.-Q."/>
            <person name="Korhonen P.K."/>
            <person name="Cai H."/>
            <person name="Young N.D."/>
            <person name="Nejsum P."/>
            <person name="von Samson-Himmelstjerna G."/>
            <person name="Boag P.R."/>
            <person name="Tan P."/>
            <person name="Li Q."/>
            <person name="Min J."/>
            <person name="Yang Y."/>
            <person name="Wang X."/>
            <person name="Fang X."/>
            <person name="Hall R.S."/>
            <person name="Hofmann A."/>
            <person name="Sternberg P.W."/>
            <person name="Jex A.R."/>
            <person name="Gasser R.B."/>
        </authorList>
    </citation>
    <scope>NUCLEOTIDE SEQUENCE [LARGE SCALE GENOMIC DNA]</scope>
    <source>
        <strain evidence="2">PN_DK_2014</strain>
    </source>
</reference>
<evidence type="ECO:0000313" key="3">
    <source>
        <dbReference type="Proteomes" id="UP000031036"/>
    </source>
</evidence>
<keyword evidence="3" id="KW-1185">Reference proteome</keyword>
<comment type="caution">
    <text evidence="2">The sequence shown here is derived from an EMBL/GenBank/DDBJ whole genome shotgun (WGS) entry which is preliminary data.</text>
</comment>
<protein>
    <recommendedName>
        <fullName evidence="4">Nucleotide-diphospho-sugar transferase domain-containing protein</fullName>
    </recommendedName>
</protein>
<name>A0A0B2VRF7_TOXCA</name>
<keyword evidence="1" id="KW-0472">Membrane</keyword>
<dbReference type="OMA" id="LANQFWY"/>
<dbReference type="PROSITE" id="PS51257">
    <property type="entry name" value="PROKAR_LIPOPROTEIN"/>
    <property type="match status" value="1"/>
</dbReference>
<dbReference type="EMBL" id="JPKZ01001089">
    <property type="protein sequence ID" value="KHN83992.1"/>
    <property type="molecule type" value="Genomic_DNA"/>
</dbReference>
<dbReference type="SUPFAM" id="SSF53448">
    <property type="entry name" value="Nucleotide-diphospho-sugar transferases"/>
    <property type="match status" value="1"/>
</dbReference>